<evidence type="ECO:0000313" key="4">
    <source>
        <dbReference type="Proteomes" id="UP000315017"/>
    </source>
</evidence>
<evidence type="ECO:0000256" key="1">
    <source>
        <dbReference type="SAM" id="SignalP"/>
    </source>
</evidence>
<feature type="domain" description="Peptidase S9 prolyl oligopeptidase catalytic" evidence="2">
    <location>
        <begin position="106"/>
        <end position="248"/>
    </location>
</feature>
<dbReference type="OrthoDB" id="234896at2"/>
<dbReference type="InterPro" id="IPR029058">
    <property type="entry name" value="AB_hydrolase_fold"/>
</dbReference>
<dbReference type="GO" id="GO:0008236">
    <property type="term" value="F:serine-type peptidase activity"/>
    <property type="evidence" value="ECO:0007669"/>
    <property type="project" value="InterPro"/>
</dbReference>
<reference evidence="3 4" key="1">
    <citation type="submission" date="2019-02" db="EMBL/GenBank/DDBJ databases">
        <title>Deep-cultivation of Planctomycetes and their phenomic and genomic characterization uncovers novel biology.</title>
        <authorList>
            <person name="Wiegand S."/>
            <person name="Jogler M."/>
            <person name="Boedeker C."/>
            <person name="Pinto D."/>
            <person name="Vollmers J."/>
            <person name="Rivas-Marin E."/>
            <person name="Kohn T."/>
            <person name="Peeters S.H."/>
            <person name="Heuer A."/>
            <person name="Rast P."/>
            <person name="Oberbeckmann S."/>
            <person name="Bunk B."/>
            <person name="Jeske O."/>
            <person name="Meyerdierks A."/>
            <person name="Storesund J.E."/>
            <person name="Kallscheuer N."/>
            <person name="Luecker S."/>
            <person name="Lage O.M."/>
            <person name="Pohl T."/>
            <person name="Merkel B.J."/>
            <person name="Hornburger P."/>
            <person name="Mueller R.-W."/>
            <person name="Bruemmer F."/>
            <person name="Labrenz M."/>
            <person name="Spormann A.M."/>
            <person name="Op den Camp H."/>
            <person name="Overmann J."/>
            <person name="Amann R."/>
            <person name="Jetten M.S.M."/>
            <person name="Mascher T."/>
            <person name="Medema M.H."/>
            <person name="Devos D.P."/>
            <person name="Kaster A.-K."/>
            <person name="Ovreas L."/>
            <person name="Rohde M."/>
            <person name="Galperin M.Y."/>
            <person name="Jogler C."/>
        </authorList>
    </citation>
    <scope>NUCLEOTIDE SEQUENCE [LARGE SCALE GENOMIC DNA]</scope>
    <source>
        <strain evidence="3 4">ETA_A8</strain>
    </source>
</reference>
<dbReference type="RefSeq" id="WP_145089882.1">
    <property type="nucleotide sequence ID" value="NZ_CP036274.1"/>
</dbReference>
<name>A0A517YD05_9BACT</name>
<keyword evidence="1" id="KW-0732">Signal</keyword>
<keyword evidence="4" id="KW-1185">Reference proteome</keyword>
<protein>
    <submittedName>
        <fullName evidence="3">Prolyl oligopeptidase family protein</fullName>
    </submittedName>
</protein>
<organism evidence="3 4">
    <name type="scientific">Anatilimnocola aggregata</name>
    <dbReference type="NCBI Taxonomy" id="2528021"/>
    <lineage>
        <taxon>Bacteria</taxon>
        <taxon>Pseudomonadati</taxon>
        <taxon>Planctomycetota</taxon>
        <taxon>Planctomycetia</taxon>
        <taxon>Pirellulales</taxon>
        <taxon>Pirellulaceae</taxon>
        <taxon>Anatilimnocola</taxon>
    </lineage>
</organism>
<dbReference type="InterPro" id="IPR001375">
    <property type="entry name" value="Peptidase_S9_cat"/>
</dbReference>
<dbReference type="GO" id="GO:0006508">
    <property type="term" value="P:proteolysis"/>
    <property type="evidence" value="ECO:0007669"/>
    <property type="project" value="InterPro"/>
</dbReference>
<accession>A0A517YD05</accession>
<dbReference type="Proteomes" id="UP000315017">
    <property type="component" value="Chromosome"/>
</dbReference>
<dbReference type="SUPFAM" id="SSF53474">
    <property type="entry name" value="alpha/beta-Hydrolases"/>
    <property type="match status" value="1"/>
</dbReference>
<evidence type="ECO:0000313" key="3">
    <source>
        <dbReference type="EMBL" id="QDU28120.1"/>
    </source>
</evidence>
<gene>
    <name evidence="3" type="ORF">ETAA8_32200</name>
</gene>
<proteinExistence type="predicted"/>
<feature type="chain" id="PRO_5022083208" evidence="1">
    <location>
        <begin position="23"/>
        <end position="273"/>
    </location>
</feature>
<dbReference type="EMBL" id="CP036274">
    <property type="protein sequence ID" value="QDU28120.1"/>
    <property type="molecule type" value="Genomic_DNA"/>
</dbReference>
<dbReference type="AlphaFoldDB" id="A0A517YD05"/>
<dbReference type="Pfam" id="PF00326">
    <property type="entry name" value="Peptidase_S9"/>
    <property type="match status" value="1"/>
</dbReference>
<sequence length="273" mass="29164" precursor="true">MPKSLFALTTLVFASFAGLALAADPAPVKKLILPGESFLVAGRPAFILLPPEEKRAKPQPWIMYAPTLPPYPDAAEKWMHEQFTGAGVAVAGIDVGEAYGSPKGSEQFTDLYDELTKNRGYAPKACVLGRSRGGLLVTSWATDNPDKVSGLAGIYPVFDFRTYPGLAKAAGAYGLTAAELEAQAKQLNPIERVGKLAHAKVPAFLIHGDQDKVVPLKENSAEFDARYKAAGAEDKVTLVIAPGQGHNYWEGFFKCQELVDFAIAQAKAGAATK</sequence>
<dbReference type="Gene3D" id="3.40.50.1820">
    <property type="entry name" value="alpha/beta hydrolase"/>
    <property type="match status" value="1"/>
</dbReference>
<dbReference type="KEGG" id="aagg:ETAA8_32200"/>
<feature type="signal peptide" evidence="1">
    <location>
        <begin position="1"/>
        <end position="22"/>
    </location>
</feature>
<evidence type="ECO:0000259" key="2">
    <source>
        <dbReference type="Pfam" id="PF00326"/>
    </source>
</evidence>